<dbReference type="AlphaFoldDB" id="A0AAE0Z0S0"/>
<comment type="caution">
    <text evidence="1">The sequence shown here is derived from an EMBL/GenBank/DDBJ whole genome shotgun (WGS) entry which is preliminary data.</text>
</comment>
<keyword evidence="2" id="KW-1185">Reference proteome</keyword>
<dbReference type="Proteomes" id="UP001283361">
    <property type="component" value="Unassembled WGS sequence"/>
</dbReference>
<organism evidence="1 2">
    <name type="scientific">Elysia crispata</name>
    <name type="common">lettuce slug</name>
    <dbReference type="NCBI Taxonomy" id="231223"/>
    <lineage>
        <taxon>Eukaryota</taxon>
        <taxon>Metazoa</taxon>
        <taxon>Spiralia</taxon>
        <taxon>Lophotrochozoa</taxon>
        <taxon>Mollusca</taxon>
        <taxon>Gastropoda</taxon>
        <taxon>Heterobranchia</taxon>
        <taxon>Euthyneura</taxon>
        <taxon>Panpulmonata</taxon>
        <taxon>Sacoglossa</taxon>
        <taxon>Placobranchoidea</taxon>
        <taxon>Plakobranchidae</taxon>
        <taxon>Elysia</taxon>
    </lineage>
</organism>
<evidence type="ECO:0000313" key="1">
    <source>
        <dbReference type="EMBL" id="KAK3760465.1"/>
    </source>
</evidence>
<sequence length="103" mass="12159">MTILRLSNGPKVCHLPRLHLQFPPGTRFSFLFLETTEFMISFLRVRRNQQIFSVAVLDLLYDRTSWETAQDDGRHNTSWYWENATQCVMVLGERDTMRHGIGR</sequence>
<proteinExistence type="predicted"/>
<protein>
    <submittedName>
        <fullName evidence="1">Uncharacterized protein</fullName>
    </submittedName>
</protein>
<accession>A0AAE0Z0S0</accession>
<dbReference type="EMBL" id="JAWDGP010004981">
    <property type="protein sequence ID" value="KAK3760465.1"/>
    <property type="molecule type" value="Genomic_DNA"/>
</dbReference>
<reference evidence="1" key="1">
    <citation type="journal article" date="2023" name="G3 (Bethesda)">
        <title>A reference genome for the long-term kleptoplast-retaining sea slug Elysia crispata morphotype clarki.</title>
        <authorList>
            <person name="Eastman K.E."/>
            <person name="Pendleton A.L."/>
            <person name="Shaikh M.A."/>
            <person name="Suttiyut T."/>
            <person name="Ogas R."/>
            <person name="Tomko P."/>
            <person name="Gavelis G."/>
            <person name="Widhalm J.R."/>
            <person name="Wisecaver J.H."/>
        </authorList>
    </citation>
    <scope>NUCLEOTIDE SEQUENCE</scope>
    <source>
        <strain evidence="1">ECLA1</strain>
    </source>
</reference>
<evidence type="ECO:0000313" key="2">
    <source>
        <dbReference type="Proteomes" id="UP001283361"/>
    </source>
</evidence>
<gene>
    <name evidence="1" type="ORF">RRG08_011177</name>
</gene>
<name>A0AAE0Z0S0_9GAST</name>